<dbReference type="SUPFAM" id="SSF52833">
    <property type="entry name" value="Thioredoxin-like"/>
    <property type="match status" value="1"/>
</dbReference>
<gene>
    <name evidence="1" type="ORF">GCM10023186_37760</name>
</gene>
<evidence type="ECO:0000313" key="2">
    <source>
        <dbReference type="Proteomes" id="UP001500454"/>
    </source>
</evidence>
<reference evidence="2" key="1">
    <citation type="journal article" date="2019" name="Int. J. Syst. Evol. Microbiol.">
        <title>The Global Catalogue of Microorganisms (GCM) 10K type strain sequencing project: providing services to taxonomists for standard genome sequencing and annotation.</title>
        <authorList>
            <consortium name="The Broad Institute Genomics Platform"/>
            <consortium name="The Broad Institute Genome Sequencing Center for Infectious Disease"/>
            <person name="Wu L."/>
            <person name="Ma J."/>
        </authorList>
    </citation>
    <scope>NUCLEOTIDE SEQUENCE [LARGE SCALE GENOMIC DNA]</scope>
    <source>
        <strain evidence="2">JCM 17924</strain>
    </source>
</reference>
<accession>A0ABP8JFH0</accession>
<organism evidence="1 2">
    <name type="scientific">Hymenobacter koreensis</name>
    <dbReference type="NCBI Taxonomy" id="1084523"/>
    <lineage>
        <taxon>Bacteria</taxon>
        <taxon>Pseudomonadati</taxon>
        <taxon>Bacteroidota</taxon>
        <taxon>Cytophagia</taxon>
        <taxon>Cytophagales</taxon>
        <taxon>Hymenobacteraceae</taxon>
        <taxon>Hymenobacter</taxon>
    </lineage>
</organism>
<sequence>MRQFYYCIVACTLMTTPQPKSLLPISDAAMLLVLLPVSGQLKASSSASLDRLQQRLGAAVRIMKIDEATHPAVVRSFHATELPACVLVRQGIELWRQPGLPEEENAITLLLSQLDPVEPPPQLQPTLSP</sequence>
<dbReference type="EMBL" id="BAABHA010000015">
    <property type="protein sequence ID" value="GAA4390003.1"/>
    <property type="molecule type" value="Genomic_DNA"/>
</dbReference>
<dbReference type="InterPro" id="IPR036249">
    <property type="entry name" value="Thioredoxin-like_sf"/>
</dbReference>
<name>A0ABP8JFH0_9BACT</name>
<evidence type="ECO:0008006" key="3">
    <source>
        <dbReference type="Google" id="ProtNLM"/>
    </source>
</evidence>
<comment type="caution">
    <text evidence="1">The sequence shown here is derived from an EMBL/GenBank/DDBJ whole genome shotgun (WGS) entry which is preliminary data.</text>
</comment>
<evidence type="ECO:0000313" key="1">
    <source>
        <dbReference type="EMBL" id="GAA4390003.1"/>
    </source>
</evidence>
<protein>
    <recommendedName>
        <fullName evidence="3">Thioredoxin</fullName>
    </recommendedName>
</protein>
<keyword evidence="2" id="KW-1185">Reference proteome</keyword>
<proteinExistence type="predicted"/>
<dbReference type="Proteomes" id="UP001500454">
    <property type="component" value="Unassembled WGS sequence"/>
</dbReference>